<evidence type="ECO:0000259" key="2">
    <source>
        <dbReference type="SMART" id="SM00244"/>
    </source>
</evidence>
<sequence>MPFDLNPALVIPLVLLILLLPMMIFQVPQNEVRTIARFGKFVRTAQAGLNIKLPPPFEVVDRKINFRVYSIAVEQQIRSKDNLFMTLAANVQTAVTNKPEAIVAAAYTVDRVEEMLAGFVMDAMRSVTGNKTSAELYEESHGLGQQIEAQVAERFASFGYQIQNITVGAPHVSEEVQRSFDKVASAAREQEAAQFEAHATLIRRRGEAEADAAYMIRQAQGISEARALIFNGYVALLRDNAETLHAARVNPEKLMEQLVEFNRLDAIVHAAGKGKLVVMDVAAPSRVASQIAAQEVTATEKPSRVPSAG</sequence>
<name>A0A255XLZ7_9PROT</name>
<dbReference type="PANTHER" id="PTHR43327">
    <property type="entry name" value="STOMATIN-LIKE PROTEIN 2, MITOCHONDRIAL"/>
    <property type="match status" value="1"/>
</dbReference>
<dbReference type="InterPro" id="IPR001107">
    <property type="entry name" value="Band_7"/>
</dbReference>
<protein>
    <recommendedName>
        <fullName evidence="2">Band 7 domain-containing protein</fullName>
    </recommendedName>
</protein>
<feature type="domain" description="Band 7" evidence="2">
    <location>
        <begin position="22"/>
        <end position="184"/>
    </location>
</feature>
<dbReference type="AlphaFoldDB" id="A0A255XLZ7"/>
<evidence type="ECO:0000256" key="1">
    <source>
        <dbReference type="ARBA" id="ARBA00004167"/>
    </source>
</evidence>
<keyword evidence="4" id="KW-1185">Reference proteome</keyword>
<dbReference type="PANTHER" id="PTHR43327:SF10">
    <property type="entry name" value="STOMATIN-LIKE PROTEIN 2, MITOCHONDRIAL"/>
    <property type="match status" value="1"/>
</dbReference>
<accession>A0A255XLZ7</accession>
<reference evidence="3 4" key="1">
    <citation type="submission" date="2017-07" db="EMBL/GenBank/DDBJ databases">
        <title>Elstera cyanobacteriorum sp. nov., a novel bacterium isolated from cyanobacterial aggregates in a eutrophic lake.</title>
        <authorList>
            <person name="Cai H."/>
        </authorList>
    </citation>
    <scope>NUCLEOTIDE SEQUENCE [LARGE SCALE GENOMIC DNA]</scope>
    <source>
        <strain evidence="3 4">TH019</strain>
    </source>
</reference>
<dbReference type="RefSeq" id="WP_094409538.1">
    <property type="nucleotide sequence ID" value="NZ_BMJZ01000002.1"/>
</dbReference>
<comment type="subcellular location">
    <subcellularLocation>
        <location evidence="1">Membrane</location>
        <topology evidence="1">Single-pass membrane protein</topology>
    </subcellularLocation>
</comment>
<dbReference type="Gene3D" id="3.30.479.30">
    <property type="entry name" value="Band 7 domain"/>
    <property type="match status" value="1"/>
</dbReference>
<dbReference type="SUPFAM" id="SSF117892">
    <property type="entry name" value="Band 7/SPFH domain"/>
    <property type="match status" value="1"/>
</dbReference>
<proteinExistence type="predicted"/>
<dbReference type="InterPro" id="IPR050710">
    <property type="entry name" value="Band7/mec-2_domain"/>
</dbReference>
<comment type="caution">
    <text evidence="3">The sequence shown here is derived from an EMBL/GenBank/DDBJ whole genome shotgun (WGS) entry which is preliminary data.</text>
</comment>
<evidence type="ECO:0000313" key="3">
    <source>
        <dbReference type="EMBL" id="OYQ17976.1"/>
    </source>
</evidence>
<dbReference type="EMBL" id="NOXS01000033">
    <property type="protein sequence ID" value="OYQ17976.1"/>
    <property type="molecule type" value="Genomic_DNA"/>
</dbReference>
<dbReference type="Pfam" id="PF01145">
    <property type="entry name" value="Band_7"/>
    <property type="match status" value="1"/>
</dbReference>
<dbReference type="Proteomes" id="UP000216361">
    <property type="component" value="Unassembled WGS sequence"/>
</dbReference>
<dbReference type="InterPro" id="IPR036013">
    <property type="entry name" value="Band_7/SPFH_dom_sf"/>
</dbReference>
<gene>
    <name evidence="3" type="ORF">CHR90_13475</name>
</gene>
<organism evidence="3 4">
    <name type="scientific">Elstera cyanobacteriorum</name>
    <dbReference type="NCBI Taxonomy" id="2022747"/>
    <lineage>
        <taxon>Bacteria</taxon>
        <taxon>Pseudomonadati</taxon>
        <taxon>Pseudomonadota</taxon>
        <taxon>Alphaproteobacteria</taxon>
        <taxon>Rhodospirillales</taxon>
        <taxon>Rhodospirillaceae</taxon>
        <taxon>Elstera</taxon>
    </lineage>
</organism>
<dbReference type="SMART" id="SM00244">
    <property type="entry name" value="PHB"/>
    <property type="match status" value="1"/>
</dbReference>
<evidence type="ECO:0000313" key="4">
    <source>
        <dbReference type="Proteomes" id="UP000216361"/>
    </source>
</evidence>
<dbReference type="GO" id="GO:0016020">
    <property type="term" value="C:membrane"/>
    <property type="evidence" value="ECO:0007669"/>
    <property type="project" value="UniProtKB-SubCell"/>
</dbReference>
<dbReference type="OrthoDB" id="9809197at2"/>